<keyword evidence="1" id="KW-0472">Membrane</keyword>
<keyword evidence="1" id="KW-1133">Transmembrane helix</keyword>
<protein>
    <recommendedName>
        <fullName evidence="4">Major facilitator superfamily (MFS) profile domain-containing protein</fullName>
    </recommendedName>
</protein>
<accession>A0ABW0NHL0</accession>
<evidence type="ECO:0000313" key="2">
    <source>
        <dbReference type="EMBL" id="MFC5499473.1"/>
    </source>
</evidence>
<organism evidence="2 3">
    <name type="scientific">Caenimonas terrae</name>
    <dbReference type="NCBI Taxonomy" id="696074"/>
    <lineage>
        <taxon>Bacteria</taxon>
        <taxon>Pseudomonadati</taxon>
        <taxon>Pseudomonadota</taxon>
        <taxon>Betaproteobacteria</taxon>
        <taxon>Burkholderiales</taxon>
        <taxon>Comamonadaceae</taxon>
        <taxon>Caenimonas</taxon>
    </lineage>
</organism>
<gene>
    <name evidence="2" type="ORF">ACFPOE_18150</name>
</gene>
<comment type="caution">
    <text evidence="2">The sequence shown here is derived from an EMBL/GenBank/DDBJ whole genome shotgun (WGS) entry which is preliminary data.</text>
</comment>
<evidence type="ECO:0008006" key="4">
    <source>
        <dbReference type="Google" id="ProtNLM"/>
    </source>
</evidence>
<evidence type="ECO:0000256" key="1">
    <source>
        <dbReference type="SAM" id="Phobius"/>
    </source>
</evidence>
<dbReference type="EMBL" id="JBHSMF010000009">
    <property type="protein sequence ID" value="MFC5499473.1"/>
    <property type="molecule type" value="Genomic_DNA"/>
</dbReference>
<dbReference type="Proteomes" id="UP001596037">
    <property type="component" value="Unassembled WGS sequence"/>
</dbReference>
<sequence length="93" mass="9782">MPHSTLALLTLLSFGFAFGLFAGPMALLRIGIALTMLSGLGVLLATTSGHDRLAYWFSIGVGAVLVAFFIALLGALAGSAIRRLLRRRRPLAA</sequence>
<dbReference type="RefSeq" id="WP_376851696.1">
    <property type="nucleotide sequence ID" value="NZ_JBHSMF010000009.1"/>
</dbReference>
<keyword evidence="1" id="KW-0812">Transmembrane</keyword>
<proteinExistence type="predicted"/>
<feature type="transmembrane region" description="Helical" evidence="1">
    <location>
        <begin position="53"/>
        <end position="81"/>
    </location>
</feature>
<name>A0ABW0NHL0_9BURK</name>
<keyword evidence="3" id="KW-1185">Reference proteome</keyword>
<reference evidence="3" key="1">
    <citation type="journal article" date="2019" name="Int. J. Syst. Evol. Microbiol.">
        <title>The Global Catalogue of Microorganisms (GCM) 10K type strain sequencing project: providing services to taxonomists for standard genome sequencing and annotation.</title>
        <authorList>
            <consortium name="The Broad Institute Genomics Platform"/>
            <consortium name="The Broad Institute Genome Sequencing Center for Infectious Disease"/>
            <person name="Wu L."/>
            <person name="Ma J."/>
        </authorList>
    </citation>
    <scope>NUCLEOTIDE SEQUENCE [LARGE SCALE GENOMIC DNA]</scope>
    <source>
        <strain evidence="3">CCUG 57401</strain>
    </source>
</reference>
<evidence type="ECO:0000313" key="3">
    <source>
        <dbReference type="Proteomes" id="UP001596037"/>
    </source>
</evidence>